<dbReference type="Pfam" id="PF00126">
    <property type="entry name" value="HTH_1"/>
    <property type="match status" value="1"/>
</dbReference>
<dbReference type="InterPro" id="IPR036388">
    <property type="entry name" value="WH-like_DNA-bd_sf"/>
</dbReference>
<keyword evidence="2" id="KW-0805">Transcription regulation</keyword>
<dbReference type="Gene3D" id="3.40.190.10">
    <property type="entry name" value="Periplasmic binding protein-like II"/>
    <property type="match status" value="2"/>
</dbReference>
<comment type="similarity">
    <text evidence="1">Belongs to the LysR transcriptional regulatory family.</text>
</comment>
<evidence type="ECO:0000259" key="5">
    <source>
        <dbReference type="PROSITE" id="PS50931"/>
    </source>
</evidence>
<evidence type="ECO:0000256" key="4">
    <source>
        <dbReference type="ARBA" id="ARBA00023163"/>
    </source>
</evidence>
<dbReference type="EMBL" id="SHKI01000006">
    <property type="protein sequence ID" value="RZT62735.1"/>
    <property type="molecule type" value="Genomic_DNA"/>
</dbReference>
<dbReference type="AlphaFoldDB" id="A0A4Q7TPL5"/>
<proteinExistence type="inferred from homology"/>
<dbReference type="Proteomes" id="UP000291832">
    <property type="component" value="Unassembled WGS sequence"/>
</dbReference>
<dbReference type="PANTHER" id="PTHR30126:SF39">
    <property type="entry name" value="HTH-TYPE TRANSCRIPTIONAL REGULATOR CYSL"/>
    <property type="match status" value="1"/>
</dbReference>
<dbReference type="SUPFAM" id="SSF53850">
    <property type="entry name" value="Periplasmic binding protein-like II"/>
    <property type="match status" value="1"/>
</dbReference>
<evidence type="ECO:0000313" key="7">
    <source>
        <dbReference type="Proteomes" id="UP000291832"/>
    </source>
</evidence>
<protein>
    <submittedName>
        <fullName evidence="6">Molybdate transport repressor ModE-like protein</fullName>
    </submittedName>
</protein>
<dbReference type="InterPro" id="IPR000847">
    <property type="entry name" value="LysR_HTH_N"/>
</dbReference>
<keyword evidence="3" id="KW-0238">DNA-binding</keyword>
<keyword evidence="7" id="KW-1185">Reference proteome</keyword>
<evidence type="ECO:0000256" key="3">
    <source>
        <dbReference type="ARBA" id="ARBA00023125"/>
    </source>
</evidence>
<evidence type="ECO:0000256" key="1">
    <source>
        <dbReference type="ARBA" id="ARBA00009437"/>
    </source>
</evidence>
<reference evidence="6 7" key="1">
    <citation type="journal article" date="2015" name="Stand. Genomic Sci.">
        <title>Genomic Encyclopedia of Bacterial and Archaeal Type Strains, Phase III: the genomes of soil and plant-associated and newly described type strains.</title>
        <authorList>
            <person name="Whitman W.B."/>
            <person name="Woyke T."/>
            <person name="Klenk H.P."/>
            <person name="Zhou Y."/>
            <person name="Lilburn T.G."/>
            <person name="Beck B.J."/>
            <person name="De Vos P."/>
            <person name="Vandamme P."/>
            <person name="Eisen J.A."/>
            <person name="Garrity G."/>
            <person name="Hugenholtz P."/>
            <person name="Kyrpides N.C."/>
        </authorList>
    </citation>
    <scope>NUCLEOTIDE SEQUENCE [LARGE SCALE GENOMIC DNA]</scope>
    <source>
        <strain evidence="6 7">RF6</strain>
    </source>
</reference>
<name>A0A4Q7TPL5_9MICO</name>
<dbReference type="GO" id="GO:0000976">
    <property type="term" value="F:transcription cis-regulatory region binding"/>
    <property type="evidence" value="ECO:0007669"/>
    <property type="project" value="TreeGrafter"/>
</dbReference>
<dbReference type="PROSITE" id="PS50931">
    <property type="entry name" value="HTH_LYSR"/>
    <property type="match status" value="1"/>
</dbReference>
<accession>A0A4Q7TPL5</accession>
<gene>
    <name evidence="6" type="ORF">EV139_2436</name>
</gene>
<dbReference type="GO" id="GO:0003700">
    <property type="term" value="F:DNA-binding transcription factor activity"/>
    <property type="evidence" value="ECO:0007669"/>
    <property type="project" value="InterPro"/>
</dbReference>
<dbReference type="Gene3D" id="1.10.10.10">
    <property type="entry name" value="Winged helix-like DNA-binding domain superfamily/Winged helix DNA-binding domain"/>
    <property type="match status" value="1"/>
</dbReference>
<comment type="caution">
    <text evidence="6">The sequence shown here is derived from an EMBL/GenBank/DDBJ whole genome shotgun (WGS) entry which is preliminary data.</text>
</comment>
<dbReference type="SUPFAM" id="SSF46785">
    <property type="entry name" value="Winged helix' DNA-binding domain"/>
    <property type="match status" value="1"/>
</dbReference>
<dbReference type="Pfam" id="PF03466">
    <property type="entry name" value="LysR_substrate"/>
    <property type="match status" value="1"/>
</dbReference>
<keyword evidence="4" id="KW-0804">Transcription</keyword>
<dbReference type="RefSeq" id="WP_198677561.1">
    <property type="nucleotide sequence ID" value="NZ_QYAG01000002.1"/>
</dbReference>
<dbReference type="PRINTS" id="PR00039">
    <property type="entry name" value="HTHLYSR"/>
</dbReference>
<evidence type="ECO:0000256" key="2">
    <source>
        <dbReference type="ARBA" id="ARBA00023015"/>
    </source>
</evidence>
<dbReference type="InterPro" id="IPR036390">
    <property type="entry name" value="WH_DNA-bd_sf"/>
</dbReference>
<dbReference type="PANTHER" id="PTHR30126">
    <property type="entry name" value="HTH-TYPE TRANSCRIPTIONAL REGULATOR"/>
    <property type="match status" value="1"/>
</dbReference>
<organism evidence="6 7">
    <name type="scientific">Leucobacter luti</name>
    <dbReference type="NCBI Taxonomy" id="340320"/>
    <lineage>
        <taxon>Bacteria</taxon>
        <taxon>Bacillati</taxon>
        <taxon>Actinomycetota</taxon>
        <taxon>Actinomycetes</taxon>
        <taxon>Micrococcales</taxon>
        <taxon>Microbacteriaceae</taxon>
        <taxon>Leucobacter</taxon>
    </lineage>
</organism>
<evidence type="ECO:0000313" key="6">
    <source>
        <dbReference type="EMBL" id="RZT62735.1"/>
    </source>
</evidence>
<feature type="domain" description="HTH lysR-type" evidence="5">
    <location>
        <begin position="4"/>
        <end position="61"/>
    </location>
</feature>
<dbReference type="InterPro" id="IPR005119">
    <property type="entry name" value="LysR_subst-bd"/>
</dbReference>
<sequence>MRTPDITELRCFEAALRTGSISAAGRELGVTQQAVSARLRGLERLIGVPLLERSPAGVSPTPGGDAVLAWAREVLAAAARLDEGISSLAGQPDRALTVGASQTVAAHLLPTWLLELRRAQLAAGSAPSEIALRTGNSTEIVAAVRAGELDLGFIESPAPPHGLGSAQVGRDRMVVAVAPDHEWSGRASVPLADLARVQLVAREVGSGTRAAFEAAVSEALGIEPLAPALTLATEAAVRSAVAQCVAPAVLSELTVRDDAQLGRIVALPIGPEPLERPFTAVWRGSRRDLTGVRRQLVALAGRHRHTEAPG</sequence>